<sequence>MTDYSVKRHFGFDHFMNGQKEVIGKIVAGESAAAIFPTGGGKSLCYQLPAMHLPGITLVVSPLLSLMKDQIEFLKSKQIPAAKLDSGISRKEYQATLQDGVQNRIKILMVSVERFKNERFRTQLKRMNVSLLVVDEAHCISEWGHNFRPDYLKILLYQKEFDIPQVLLLTATATPQVVEDMCDKFAISRRNVIVTGFFRKNLHIRVESVPENKKKLALVEALKTDPVGPSIVYVTLQKTSETVAQYLASKGLNARAYHAGMKTLSREEVQNRFMHGNLNTVVATIAFGMGIDKRNIRKVVHYDLPKSIENYSQEIGRAGRDGLTSICTLIGNGGNVPVLENFVYGDTPEISGIRSVLDIIRKNNGSMFEVRSNRLSMDTDIRLLPLKTLFVYLEIDGILKPRYTYFENYPFKLLKTEDEILDFFSGERRGFVETIFRHTRKAKVWAYPEINEVMEASGSNRARVLAALEYFDEKGWIELQAKSGVEVFEIINRDFDVGETSKRLSELFRNKETMDVERIHKMISLFESSRCLAMKLSEHFGETIPQPCGNCSFCLTDGPSALWAEPLPGIPGSEVKEALRALKDVSETPVSDDLATRFLCGIVSPRLIQLKAKQLPRFGCLEKHPYKEVKSRL</sequence>
<dbReference type="GO" id="GO:0006310">
    <property type="term" value="P:DNA recombination"/>
    <property type="evidence" value="ECO:0007669"/>
    <property type="project" value="InterPro"/>
</dbReference>
<protein>
    <recommendedName>
        <fullName evidence="11">ATP-dependent DNA helicase RecQ</fullName>
        <ecNumber evidence="10">5.6.2.4</ecNumber>
    </recommendedName>
    <alternativeName>
        <fullName evidence="12">DNA 3'-5' helicase RecQ</fullName>
    </alternativeName>
</protein>
<evidence type="ECO:0000256" key="1">
    <source>
        <dbReference type="ARBA" id="ARBA00005446"/>
    </source>
</evidence>
<evidence type="ECO:0000256" key="8">
    <source>
        <dbReference type="ARBA" id="ARBA00023235"/>
    </source>
</evidence>
<dbReference type="InterPro" id="IPR027417">
    <property type="entry name" value="P-loop_NTPase"/>
</dbReference>
<evidence type="ECO:0000259" key="14">
    <source>
        <dbReference type="PROSITE" id="PS51194"/>
    </source>
</evidence>
<evidence type="ECO:0000256" key="7">
    <source>
        <dbReference type="ARBA" id="ARBA00023125"/>
    </source>
</evidence>
<dbReference type="SMART" id="SM00490">
    <property type="entry name" value="HELICc"/>
    <property type="match status" value="1"/>
</dbReference>
<dbReference type="Gene3D" id="1.10.10.10">
    <property type="entry name" value="Winged helix-like DNA-binding domain superfamily/Winged helix DNA-binding domain"/>
    <property type="match status" value="1"/>
</dbReference>
<evidence type="ECO:0000256" key="10">
    <source>
        <dbReference type="ARBA" id="ARBA00034808"/>
    </source>
</evidence>
<dbReference type="PROSITE" id="PS00690">
    <property type="entry name" value="DEAH_ATP_HELICASE"/>
    <property type="match status" value="1"/>
</dbReference>
<keyword evidence="8" id="KW-0413">Isomerase</keyword>
<comment type="similarity">
    <text evidence="1">Belongs to the helicase family. RecQ subfamily.</text>
</comment>
<feature type="domain" description="Helicase C-terminal" evidence="14">
    <location>
        <begin position="214"/>
        <end position="376"/>
    </location>
</feature>
<evidence type="ECO:0000313" key="16">
    <source>
        <dbReference type="Proteomes" id="UP000650524"/>
    </source>
</evidence>
<reference evidence="15 16" key="1">
    <citation type="submission" date="2020-08" db="EMBL/GenBank/DDBJ databases">
        <title>Bridging the membrane lipid divide: bacteria of the FCB group superphylum have the potential to synthesize archaeal ether lipids.</title>
        <authorList>
            <person name="Villanueva L."/>
            <person name="Von Meijenfeldt F.A.B."/>
            <person name="Westbye A.B."/>
            <person name="Yadav S."/>
            <person name="Hopmans E.C."/>
            <person name="Dutilh B.E."/>
            <person name="Sinninghe Damste J.S."/>
        </authorList>
    </citation>
    <scope>NUCLEOTIDE SEQUENCE [LARGE SCALE GENOMIC DNA]</scope>
    <source>
        <strain evidence="15">NIOZ-UU27</strain>
    </source>
</reference>
<dbReference type="GO" id="GO:0003677">
    <property type="term" value="F:DNA binding"/>
    <property type="evidence" value="ECO:0007669"/>
    <property type="project" value="UniProtKB-KW"/>
</dbReference>
<dbReference type="InterPro" id="IPR002464">
    <property type="entry name" value="DNA/RNA_helicase_DEAH_CS"/>
</dbReference>
<feature type="domain" description="Helicase ATP-binding" evidence="13">
    <location>
        <begin position="23"/>
        <end position="191"/>
    </location>
</feature>
<dbReference type="PANTHER" id="PTHR13710:SF105">
    <property type="entry name" value="ATP-DEPENDENT DNA HELICASE Q1"/>
    <property type="match status" value="1"/>
</dbReference>
<evidence type="ECO:0000256" key="6">
    <source>
        <dbReference type="ARBA" id="ARBA00022840"/>
    </source>
</evidence>
<dbReference type="GO" id="GO:0043138">
    <property type="term" value="F:3'-5' DNA helicase activity"/>
    <property type="evidence" value="ECO:0007669"/>
    <property type="project" value="UniProtKB-EC"/>
</dbReference>
<dbReference type="SMART" id="SM00487">
    <property type="entry name" value="DEXDc"/>
    <property type="match status" value="1"/>
</dbReference>
<dbReference type="Pfam" id="PF00271">
    <property type="entry name" value="Helicase_C"/>
    <property type="match status" value="1"/>
</dbReference>
<dbReference type="EMBL" id="JACNJD010000331">
    <property type="protein sequence ID" value="MBC8178942.1"/>
    <property type="molecule type" value="Genomic_DNA"/>
</dbReference>
<accession>A0A8J6T5R8</accession>
<evidence type="ECO:0000256" key="12">
    <source>
        <dbReference type="ARBA" id="ARBA00044550"/>
    </source>
</evidence>
<dbReference type="InterPro" id="IPR004589">
    <property type="entry name" value="DNA_helicase_ATP-dep_RecQ"/>
</dbReference>
<dbReference type="AlphaFoldDB" id="A0A8J6T5R8"/>
<keyword evidence="5 15" id="KW-0347">Helicase</keyword>
<dbReference type="Gene3D" id="3.40.50.300">
    <property type="entry name" value="P-loop containing nucleotide triphosphate hydrolases"/>
    <property type="match status" value="2"/>
</dbReference>
<dbReference type="GO" id="GO:0005737">
    <property type="term" value="C:cytoplasm"/>
    <property type="evidence" value="ECO:0007669"/>
    <property type="project" value="TreeGrafter"/>
</dbReference>
<dbReference type="GO" id="GO:0016787">
    <property type="term" value="F:hydrolase activity"/>
    <property type="evidence" value="ECO:0007669"/>
    <property type="project" value="UniProtKB-KW"/>
</dbReference>
<evidence type="ECO:0000259" key="13">
    <source>
        <dbReference type="PROSITE" id="PS51192"/>
    </source>
</evidence>
<dbReference type="Pfam" id="PF00270">
    <property type="entry name" value="DEAD"/>
    <property type="match status" value="1"/>
</dbReference>
<gene>
    <name evidence="15" type="ORF">H8E19_16180</name>
</gene>
<comment type="catalytic activity">
    <reaction evidence="9">
        <text>Couples ATP hydrolysis with the unwinding of duplex DNA by translocating in the 3'-5' direction.</text>
        <dbReference type="EC" id="5.6.2.4"/>
    </reaction>
</comment>
<organism evidence="15 16">
    <name type="scientific">Candidatus Desulfacyla euxinica</name>
    <dbReference type="NCBI Taxonomy" id="2841693"/>
    <lineage>
        <taxon>Bacteria</taxon>
        <taxon>Deltaproteobacteria</taxon>
        <taxon>Candidatus Desulfacyla</taxon>
    </lineage>
</organism>
<evidence type="ECO:0000313" key="15">
    <source>
        <dbReference type="EMBL" id="MBC8178942.1"/>
    </source>
</evidence>
<keyword evidence="6" id="KW-0067">ATP-binding</keyword>
<keyword evidence="4" id="KW-0378">Hydrolase</keyword>
<dbReference type="GO" id="GO:0043590">
    <property type="term" value="C:bacterial nucleoid"/>
    <property type="evidence" value="ECO:0007669"/>
    <property type="project" value="TreeGrafter"/>
</dbReference>
<dbReference type="EC" id="5.6.2.4" evidence="10"/>
<dbReference type="GO" id="GO:0046872">
    <property type="term" value="F:metal ion binding"/>
    <property type="evidence" value="ECO:0007669"/>
    <property type="project" value="UniProtKB-KW"/>
</dbReference>
<evidence type="ECO:0000256" key="2">
    <source>
        <dbReference type="ARBA" id="ARBA00022723"/>
    </source>
</evidence>
<dbReference type="Proteomes" id="UP000650524">
    <property type="component" value="Unassembled WGS sequence"/>
</dbReference>
<name>A0A8J6T5R8_9DELT</name>
<keyword evidence="7" id="KW-0238">DNA-binding</keyword>
<evidence type="ECO:0000256" key="4">
    <source>
        <dbReference type="ARBA" id="ARBA00022801"/>
    </source>
</evidence>
<dbReference type="GO" id="GO:0030894">
    <property type="term" value="C:replisome"/>
    <property type="evidence" value="ECO:0007669"/>
    <property type="project" value="TreeGrafter"/>
</dbReference>
<dbReference type="InterPro" id="IPR032284">
    <property type="entry name" value="RecQ_Zn-bd"/>
</dbReference>
<evidence type="ECO:0000256" key="9">
    <source>
        <dbReference type="ARBA" id="ARBA00034617"/>
    </source>
</evidence>
<dbReference type="InterPro" id="IPR011545">
    <property type="entry name" value="DEAD/DEAH_box_helicase_dom"/>
</dbReference>
<dbReference type="InterPro" id="IPR014001">
    <property type="entry name" value="Helicase_ATP-bd"/>
</dbReference>
<dbReference type="InterPro" id="IPR036388">
    <property type="entry name" value="WH-like_DNA-bd_sf"/>
</dbReference>
<dbReference type="GO" id="GO:0006281">
    <property type="term" value="P:DNA repair"/>
    <property type="evidence" value="ECO:0007669"/>
    <property type="project" value="TreeGrafter"/>
</dbReference>
<dbReference type="SUPFAM" id="SSF52540">
    <property type="entry name" value="P-loop containing nucleoside triphosphate hydrolases"/>
    <property type="match status" value="1"/>
</dbReference>
<dbReference type="PROSITE" id="PS51194">
    <property type="entry name" value="HELICASE_CTER"/>
    <property type="match status" value="1"/>
</dbReference>
<comment type="caution">
    <text evidence="15">The sequence shown here is derived from an EMBL/GenBank/DDBJ whole genome shotgun (WGS) entry which is preliminary data.</text>
</comment>
<dbReference type="PROSITE" id="PS51192">
    <property type="entry name" value="HELICASE_ATP_BIND_1"/>
    <property type="match status" value="1"/>
</dbReference>
<dbReference type="Pfam" id="PF16124">
    <property type="entry name" value="RecQ_Zn_bind"/>
    <property type="match status" value="1"/>
</dbReference>
<proteinExistence type="inferred from homology"/>
<evidence type="ECO:0000256" key="5">
    <source>
        <dbReference type="ARBA" id="ARBA00022806"/>
    </source>
</evidence>
<dbReference type="PANTHER" id="PTHR13710">
    <property type="entry name" value="DNA HELICASE RECQ FAMILY MEMBER"/>
    <property type="match status" value="1"/>
</dbReference>
<evidence type="ECO:0000256" key="3">
    <source>
        <dbReference type="ARBA" id="ARBA00022741"/>
    </source>
</evidence>
<dbReference type="NCBIfam" id="TIGR00614">
    <property type="entry name" value="recQ_fam"/>
    <property type="match status" value="1"/>
</dbReference>
<keyword evidence="2" id="KW-0479">Metal-binding</keyword>
<dbReference type="GO" id="GO:0009378">
    <property type="term" value="F:four-way junction helicase activity"/>
    <property type="evidence" value="ECO:0007669"/>
    <property type="project" value="TreeGrafter"/>
</dbReference>
<evidence type="ECO:0000256" key="11">
    <source>
        <dbReference type="ARBA" id="ARBA00044535"/>
    </source>
</evidence>
<dbReference type="GO" id="GO:0005524">
    <property type="term" value="F:ATP binding"/>
    <property type="evidence" value="ECO:0007669"/>
    <property type="project" value="UniProtKB-KW"/>
</dbReference>
<dbReference type="InterPro" id="IPR001650">
    <property type="entry name" value="Helicase_C-like"/>
</dbReference>
<keyword evidence="3" id="KW-0547">Nucleotide-binding</keyword>